<feature type="transmembrane region" description="Helical" evidence="5">
    <location>
        <begin position="329"/>
        <end position="347"/>
    </location>
</feature>
<feature type="transmembrane region" description="Helical" evidence="5">
    <location>
        <begin position="55"/>
        <end position="73"/>
    </location>
</feature>
<dbReference type="InterPro" id="IPR036513">
    <property type="entry name" value="STAS_dom_sf"/>
</dbReference>
<dbReference type="PANTHER" id="PTHR11814">
    <property type="entry name" value="SULFATE TRANSPORTER"/>
    <property type="match status" value="1"/>
</dbReference>
<organism evidence="7 8">
    <name type="scientific">Sodalis ligni</name>
    <dbReference type="NCBI Taxonomy" id="2697027"/>
    <lineage>
        <taxon>Bacteria</taxon>
        <taxon>Pseudomonadati</taxon>
        <taxon>Pseudomonadota</taxon>
        <taxon>Gammaproteobacteria</taxon>
        <taxon>Enterobacterales</taxon>
        <taxon>Bruguierivoracaceae</taxon>
        <taxon>Sodalis</taxon>
    </lineage>
</organism>
<evidence type="ECO:0000256" key="2">
    <source>
        <dbReference type="ARBA" id="ARBA00022692"/>
    </source>
</evidence>
<name>A0A4R1NLB0_9GAMM</name>
<dbReference type="GO" id="GO:0055085">
    <property type="term" value="P:transmembrane transport"/>
    <property type="evidence" value="ECO:0007669"/>
    <property type="project" value="InterPro"/>
</dbReference>
<feature type="transmembrane region" description="Helical" evidence="5">
    <location>
        <begin position="271"/>
        <end position="293"/>
    </location>
</feature>
<evidence type="ECO:0000313" key="8">
    <source>
        <dbReference type="Proteomes" id="UP000294555"/>
    </source>
</evidence>
<dbReference type="GO" id="GO:0016020">
    <property type="term" value="C:membrane"/>
    <property type="evidence" value="ECO:0007669"/>
    <property type="project" value="UniProtKB-SubCell"/>
</dbReference>
<dbReference type="AlphaFoldDB" id="A0A4R1NLB0"/>
<comment type="subcellular location">
    <subcellularLocation>
        <location evidence="1">Membrane</location>
        <topology evidence="1">Multi-pass membrane protein</topology>
    </subcellularLocation>
</comment>
<dbReference type="InterPro" id="IPR001902">
    <property type="entry name" value="SLC26A/SulP_fam"/>
</dbReference>
<dbReference type="InterPro" id="IPR011547">
    <property type="entry name" value="SLC26A/SulP_dom"/>
</dbReference>
<dbReference type="Pfam" id="PF00916">
    <property type="entry name" value="Sulfate_transp"/>
    <property type="match status" value="1"/>
</dbReference>
<keyword evidence="2 5" id="KW-0812">Transmembrane</keyword>
<protein>
    <submittedName>
        <fullName evidence="7">MFS superfamily sulfate permease-like transporter</fullName>
    </submittedName>
</protein>
<gene>
    <name evidence="7" type="ORF">EZJ58_5031</name>
</gene>
<dbReference type="Pfam" id="PF01740">
    <property type="entry name" value="STAS"/>
    <property type="match status" value="1"/>
</dbReference>
<feature type="transmembrane region" description="Helical" evidence="5">
    <location>
        <begin position="156"/>
        <end position="178"/>
    </location>
</feature>
<comment type="caution">
    <text evidence="7">The sequence shown here is derived from an EMBL/GenBank/DDBJ whole genome shotgun (WGS) entry which is preliminary data.</text>
</comment>
<evidence type="ECO:0000256" key="1">
    <source>
        <dbReference type="ARBA" id="ARBA00004141"/>
    </source>
</evidence>
<evidence type="ECO:0000259" key="6">
    <source>
        <dbReference type="PROSITE" id="PS50801"/>
    </source>
</evidence>
<evidence type="ECO:0000256" key="3">
    <source>
        <dbReference type="ARBA" id="ARBA00022989"/>
    </source>
</evidence>
<dbReference type="Proteomes" id="UP000294555">
    <property type="component" value="Unassembled WGS sequence"/>
</dbReference>
<accession>A0A4R1NLB0</accession>
<dbReference type="EMBL" id="SJOI01000001">
    <property type="protein sequence ID" value="TCL06741.1"/>
    <property type="molecule type" value="Genomic_DNA"/>
</dbReference>
<dbReference type="RefSeq" id="WP_132926384.1">
    <property type="nucleotide sequence ID" value="NZ_SJOI01000001.1"/>
</dbReference>
<feature type="transmembrane region" description="Helical" evidence="5">
    <location>
        <begin position="367"/>
        <end position="393"/>
    </location>
</feature>
<keyword evidence="3 5" id="KW-1133">Transmembrane helix</keyword>
<dbReference type="PROSITE" id="PS50801">
    <property type="entry name" value="STAS"/>
    <property type="match status" value="1"/>
</dbReference>
<dbReference type="InterPro" id="IPR002645">
    <property type="entry name" value="STAS_dom"/>
</dbReference>
<feature type="transmembrane region" description="Helical" evidence="5">
    <location>
        <begin position="305"/>
        <end position="322"/>
    </location>
</feature>
<feature type="transmembrane region" description="Helical" evidence="5">
    <location>
        <begin position="190"/>
        <end position="217"/>
    </location>
</feature>
<feature type="transmembrane region" description="Helical" evidence="5">
    <location>
        <begin position="33"/>
        <end position="48"/>
    </location>
</feature>
<proteinExistence type="predicted"/>
<evidence type="ECO:0000256" key="4">
    <source>
        <dbReference type="ARBA" id="ARBA00023136"/>
    </source>
</evidence>
<dbReference type="OrthoDB" id="9771198at2"/>
<dbReference type="Gene3D" id="3.30.750.24">
    <property type="entry name" value="STAS domain"/>
    <property type="match status" value="1"/>
</dbReference>
<keyword evidence="4 5" id="KW-0472">Membrane</keyword>
<evidence type="ECO:0000256" key="5">
    <source>
        <dbReference type="SAM" id="Phobius"/>
    </source>
</evidence>
<dbReference type="CDD" id="cd07042">
    <property type="entry name" value="STAS_SulP_like_sulfate_transporter"/>
    <property type="match status" value="1"/>
</dbReference>
<reference evidence="7 8" key="1">
    <citation type="submission" date="2019-02" db="EMBL/GenBank/DDBJ databases">
        <title>Investigation of anaerobic lignin degradation for improved lignocellulosic biofuels.</title>
        <authorList>
            <person name="Deangelis K."/>
        </authorList>
    </citation>
    <scope>NUCLEOTIDE SEQUENCE [LARGE SCALE GENOMIC DNA]</scope>
    <source>
        <strain evidence="7 8">159R</strain>
    </source>
</reference>
<keyword evidence="8" id="KW-1185">Reference proteome</keyword>
<sequence length="536" mass="56047">MKQEVLAGISVAGLLLPSAIAYAAIAGLSPDHAIVATIVGLGIYALLGRSRFAMVAPTSSSAAILAALIISMQRQVPQGALVADAAILGAGLCFLVAGALRAGALASFISRPVLSGFSFGIALTITIKQIPAIAGVTLPPNGDSGILPLIWHLTEALPQFHIASVALGVSALLSLAVLRRWRGFPASALVLAAGVLLSALVDLPAYHVGLVGAIAIAMPGLSWPALSLDDWSRIIELSVPLFLILFAESWGSIRGLALLHGDKVVANRELVALGFANAVAGLLHGMPVGAGFSASSAAESAGARTRYAGLAAMIVLIILSLWGRSLVALVPAPVLASVVIASLFHALNPGPVLRLWHIRRDEIVATAAALAVIGFGVLDGMMIAVGLSLLALLQRFSAARIARLGKIPGTHDFVDLARNQKTETDPRILMVRPMEPLFFANAERVLAVVADWAEADSAIRVVILSLEESPDFDSTAMDALLECQVRLAKTGRTLLLARVKDDLRDLFRVAGPHWLASDDCCFWSVSDAFKAALKRP</sequence>
<feature type="transmembrane region" description="Helical" evidence="5">
    <location>
        <begin position="237"/>
        <end position="259"/>
    </location>
</feature>
<evidence type="ECO:0000313" key="7">
    <source>
        <dbReference type="EMBL" id="TCL06741.1"/>
    </source>
</evidence>
<feature type="domain" description="STAS" evidence="6">
    <location>
        <begin position="418"/>
        <end position="532"/>
    </location>
</feature>
<feature type="transmembrane region" description="Helical" evidence="5">
    <location>
        <begin position="112"/>
        <end position="136"/>
    </location>
</feature>
<dbReference type="SUPFAM" id="SSF52091">
    <property type="entry name" value="SpoIIaa-like"/>
    <property type="match status" value="1"/>
</dbReference>
<feature type="transmembrane region" description="Helical" evidence="5">
    <location>
        <begin position="79"/>
        <end position="100"/>
    </location>
</feature>